<evidence type="ECO:0000256" key="6">
    <source>
        <dbReference type="ARBA" id="ARBA00022801"/>
    </source>
</evidence>
<dbReference type="Pfam" id="PF00512">
    <property type="entry name" value="HisKA"/>
    <property type="match status" value="1"/>
</dbReference>
<proteinExistence type="predicted"/>
<evidence type="ECO:0000256" key="1">
    <source>
        <dbReference type="ARBA" id="ARBA00000085"/>
    </source>
</evidence>
<name>E8LWW1_9VIBR</name>
<feature type="modified residue" description="4-aspartylphosphate" evidence="8">
    <location>
        <position position="644"/>
    </location>
</feature>
<dbReference type="GO" id="GO:0000155">
    <property type="term" value="F:phosphorelay sensor kinase activity"/>
    <property type="evidence" value="ECO:0007669"/>
    <property type="project" value="InterPro"/>
</dbReference>
<dbReference type="STRING" id="945543.VIBR0546_17568"/>
<keyword evidence="7" id="KW-0902">Two-component regulatory system</keyword>
<keyword evidence="9" id="KW-0812">Transmembrane</keyword>
<dbReference type="SUPFAM" id="SSF52172">
    <property type="entry name" value="CheY-like"/>
    <property type="match status" value="1"/>
</dbReference>
<dbReference type="PANTHER" id="PTHR43047">
    <property type="entry name" value="TWO-COMPONENT HISTIDINE PROTEIN KINASE"/>
    <property type="match status" value="1"/>
</dbReference>
<keyword evidence="9" id="KW-1133">Transmembrane helix</keyword>
<keyword evidence="3 8" id="KW-0597">Phosphoprotein</keyword>
<evidence type="ECO:0000313" key="12">
    <source>
        <dbReference type="EMBL" id="EGA64862.1"/>
    </source>
</evidence>
<dbReference type="SUPFAM" id="SSF55874">
    <property type="entry name" value="ATPase domain of HSP90 chaperone/DNA topoisomerase II/histidine kinase"/>
    <property type="match status" value="1"/>
</dbReference>
<dbReference type="CDD" id="cd00082">
    <property type="entry name" value="HisKA"/>
    <property type="match status" value="1"/>
</dbReference>
<dbReference type="PRINTS" id="PR00344">
    <property type="entry name" value="BCTRLSENSOR"/>
</dbReference>
<dbReference type="SMART" id="SM00387">
    <property type="entry name" value="HATPase_c"/>
    <property type="match status" value="1"/>
</dbReference>
<feature type="transmembrane region" description="Helical" evidence="9">
    <location>
        <begin position="15"/>
        <end position="35"/>
    </location>
</feature>
<dbReference type="InterPro" id="IPR036097">
    <property type="entry name" value="HisK_dim/P_sf"/>
</dbReference>
<dbReference type="GO" id="GO:0016787">
    <property type="term" value="F:hydrolase activity"/>
    <property type="evidence" value="ECO:0007669"/>
    <property type="project" value="UniProtKB-KW"/>
</dbReference>
<dbReference type="GO" id="GO:0009927">
    <property type="term" value="F:histidine phosphotransfer kinase activity"/>
    <property type="evidence" value="ECO:0007669"/>
    <property type="project" value="TreeGrafter"/>
</dbReference>
<dbReference type="InterPro" id="IPR011006">
    <property type="entry name" value="CheY-like_superfamily"/>
</dbReference>
<evidence type="ECO:0000256" key="5">
    <source>
        <dbReference type="ARBA" id="ARBA00022777"/>
    </source>
</evidence>
<dbReference type="Gene3D" id="3.40.50.2300">
    <property type="match status" value="1"/>
</dbReference>
<dbReference type="Pfam" id="PF00072">
    <property type="entry name" value="Response_reg"/>
    <property type="match status" value="1"/>
</dbReference>
<gene>
    <name evidence="12" type="ORF">VIBR0546_17568</name>
</gene>
<evidence type="ECO:0000256" key="4">
    <source>
        <dbReference type="ARBA" id="ARBA00022679"/>
    </source>
</evidence>
<sequence length="716" mass="80810">MSNGSQKPFMTQGRLFITITLTLSLVLVSMIVYFFHSMSEIQRIPPQPYVTIVNNNISAKGKLLLLKLELVEFMRERSDKSLAKLKMKSRVYRSSILQDFRSERTIRIHQQFGDVKQLKSIEAKLDSLGQTLDQISLDQSELKAQTALTQISQLYKQLNAYMSSFVSQVQKNQMVFVEQKQQFYNQQYTYLAVISAALAMMVGIISWMYLNQSKLSRDLKERTDKMEEAKKLAEQSATAKARFLANMSHEMRTPLNAVIGLSHKEYYQGADDQTRSFIAMINNSGKHLLKLINSVLDLSKIEQGKMKLEHDCFYCSELIELSKTIFVDTSKPDVEILFASPVDHDYQLIADKTKLLQIINNLSYNALKFTDSGYVDIQLSIEVGEESTEQSPSYLTLVVTDTGIGMSEEQLSKVFEEFVQADDSITRRYGGTGLGLSICQSLVNMMGGTMEVDSEQDKGTEFRVSIPVQIESKRAIHCPCNLDKRIRVVASDQRVKALISSELTRFGLYDEQGDITVHYLSGNSGFENSSDNTETEGKRTIVIGDLHTWIPDFEGVTKLTKPYDIFSLLNVFCSRLPQAEQISETNSADGSHALSALIVEDMRVNQIVAQKMLSTLKVDTATASNGQECLEIVKQRHFDIIFMDIQMPVMDGIEALKRIRSENLAPDTAIVALTANNFDKDALHYLELGFHDVVPKPVKMELMQRVLSKYTLAKPA</sequence>
<dbReference type="InterPro" id="IPR004358">
    <property type="entry name" value="Sig_transdc_His_kin-like_C"/>
</dbReference>
<dbReference type="SUPFAM" id="SSF47384">
    <property type="entry name" value="Homodimeric domain of signal transducing histidine kinase"/>
    <property type="match status" value="1"/>
</dbReference>
<dbReference type="InterPro" id="IPR003594">
    <property type="entry name" value="HATPase_dom"/>
</dbReference>
<feature type="transmembrane region" description="Helical" evidence="9">
    <location>
        <begin position="188"/>
        <end position="210"/>
    </location>
</feature>
<dbReference type="InterPro" id="IPR001789">
    <property type="entry name" value="Sig_transdc_resp-reg_receiver"/>
</dbReference>
<dbReference type="SMART" id="SM00388">
    <property type="entry name" value="HisKA"/>
    <property type="match status" value="1"/>
</dbReference>
<feature type="domain" description="Histidine kinase" evidence="10">
    <location>
        <begin position="246"/>
        <end position="470"/>
    </location>
</feature>
<dbReference type="Gene3D" id="3.30.565.10">
    <property type="entry name" value="Histidine kinase-like ATPase, C-terminal domain"/>
    <property type="match status" value="1"/>
</dbReference>
<dbReference type="SMART" id="SM00448">
    <property type="entry name" value="REC"/>
    <property type="match status" value="1"/>
</dbReference>
<dbReference type="RefSeq" id="WP_006880340.1">
    <property type="nucleotide sequence ID" value="NZ_AEVS01000077.1"/>
</dbReference>
<evidence type="ECO:0000256" key="9">
    <source>
        <dbReference type="SAM" id="Phobius"/>
    </source>
</evidence>
<evidence type="ECO:0000259" key="10">
    <source>
        <dbReference type="PROSITE" id="PS50109"/>
    </source>
</evidence>
<comment type="catalytic activity">
    <reaction evidence="1">
        <text>ATP + protein L-histidine = ADP + protein N-phospho-L-histidine.</text>
        <dbReference type="EC" id="2.7.13.3"/>
    </reaction>
</comment>
<keyword evidence="13" id="KW-1185">Reference proteome</keyword>
<keyword evidence="5 12" id="KW-0418">Kinase</keyword>
<dbReference type="eggNOG" id="COG2205">
    <property type="taxonomic scope" value="Bacteria"/>
</dbReference>
<dbReference type="CDD" id="cd16922">
    <property type="entry name" value="HATPase_EvgS-ArcB-TorS-like"/>
    <property type="match status" value="1"/>
</dbReference>
<dbReference type="InterPro" id="IPR005467">
    <property type="entry name" value="His_kinase_dom"/>
</dbReference>
<dbReference type="GO" id="GO:0005886">
    <property type="term" value="C:plasma membrane"/>
    <property type="evidence" value="ECO:0007669"/>
    <property type="project" value="TreeGrafter"/>
</dbReference>
<keyword evidence="6" id="KW-0378">Hydrolase</keyword>
<keyword evidence="9" id="KW-0472">Membrane</keyword>
<dbReference type="FunFam" id="3.30.565.10:FF:000010">
    <property type="entry name" value="Sensor histidine kinase RcsC"/>
    <property type="match status" value="1"/>
</dbReference>
<dbReference type="PROSITE" id="PS50110">
    <property type="entry name" value="RESPONSE_REGULATORY"/>
    <property type="match status" value="1"/>
</dbReference>
<dbReference type="PROSITE" id="PS50109">
    <property type="entry name" value="HIS_KIN"/>
    <property type="match status" value="1"/>
</dbReference>
<comment type="caution">
    <text evidence="12">The sequence shown here is derived from an EMBL/GenBank/DDBJ whole genome shotgun (WGS) entry which is preliminary data.</text>
</comment>
<evidence type="ECO:0000256" key="3">
    <source>
        <dbReference type="ARBA" id="ARBA00022553"/>
    </source>
</evidence>
<evidence type="ECO:0000313" key="13">
    <source>
        <dbReference type="Proteomes" id="UP000004371"/>
    </source>
</evidence>
<reference evidence="12 13" key="1">
    <citation type="journal article" date="2012" name="Int. J. Syst. Evol. Microbiol.">
        <title>Vibrio caribbeanicus sp. nov., isolated from the marine sponge Scleritoderma cyanea.</title>
        <authorList>
            <person name="Hoffmann M."/>
            <person name="Monday S.R."/>
            <person name="Allard M.W."/>
            <person name="Strain E.A."/>
            <person name="Whittaker P."/>
            <person name="Naum M."/>
            <person name="McCarthy P.J."/>
            <person name="Lopez J.V."/>
            <person name="Fischer M."/>
            <person name="Brown E.W."/>
        </authorList>
    </citation>
    <scope>NUCLEOTIDE SEQUENCE [LARGE SCALE GENOMIC DNA]</scope>
    <source>
        <strain evidence="12 13">LMG 20546</strain>
    </source>
</reference>
<dbReference type="EC" id="2.7.13.3" evidence="2"/>
<dbReference type="EMBL" id="AEVS01000077">
    <property type="protein sequence ID" value="EGA64862.1"/>
    <property type="molecule type" value="Genomic_DNA"/>
</dbReference>
<evidence type="ECO:0000256" key="8">
    <source>
        <dbReference type="PROSITE-ProRule" id="PRU00169"/>
    </source>
</evidence>
<evidence type="ECO:0000256" key="2">
    <source>
        <dbReference type="ARBA" id="ARBA00012438"/>
    </source>
</evidence>
<dbReference type="AlphaFoldDB" id="E8LWW1"/>
<feature type="domain" description="Response regulatory" evidence="11">
    <location>
        <begin position="595"/>
        <end position="711"/>
    </location>
</feature>
<dbReference type="CDD" id="cd17546">
    <property type="entry name" value="REC_hyHK_CKI1_RcsC-like"/>
    <property type="match status" value="1"/>
</dbReference>
<dbReference type="Gene3D" id="1.10.287.130">
    <property type="match status" value="1"/>
</dbReference>
<dbReference type="InterPro" id="IPR036890">
    <property type="entry name" value="HATPase_C_sf"/>
</dbReference>
<accession>E8LWW1</accession>
<organism evidence="12 13">
    <name type="scientific">Vibrio brasiliensis LMG 20546</name>
    <dbReference type="NCBI Taxonomy" id="945543"/>
    <lineage>
        <taxon>Bacteria</taxon>
        <taxon>Pseudomonadati</taxon>
        <taxon>Pseudomonadota</taxon>
        <taxon>Gammaproteobacteria</taxon>
        <taxon>Vibrionales</taxon>
        <taxon>Vibrionaceae</taxon>
        <taxon>Vibrio</taxon>
        <taxon>Vibrio oreintalis group</taxon>
    </lineage>
</organism>
<dbReference type="Proteomes" id="UP000004371">
    <property type="component" value="Unassembled WGS sequence"/>
</dbReference>
<dbReference type="PANTHER" id="PTHR43047:SF72">
    <property type="entry name" value="OSMOSENSING HISTIDINE PROTEIN KINASE SLN1"/>
    <property type="match status" value="1"/>
</dbReference>
<keyword evidence="4" id="KW-0808">Transferase</keyword>
<dbReference type="InterPro" id="IPR003661">
    <property type="entry name" value="HisK_dim/P_dom"/>
</dbReference>
<evidence type="ECO:0000259" key="11">
    <source>
        <dbReference type="PROSITE" id="PS50110"/>
    </source>
</evidence>
<protein>
    <recommendedName>
        <fullName evidence="2">histidine kinase</fullName>
        <ecNumber evidence="2">2.7.13.3</ecNumber>
    </recommendedName>
</protein>
<evidence type="ECO:0000256" key="7">
    <source>
        <dbReference type="ARBA" id="ARBA00023012"/>
    </source>
</evidence>
<dbReference type="Pfam" id="PF02518">
    <property type="entry name" value="HATPase_c"/>
    <property type="match status" value="1"/>
</dbReference>